<sequence>MSASRTVEFLQSVASHINDSPSCDILLPALLQVREKCLAKIQNSVKSEVKIDRNLGCRWCLNSWSLGQYTVRLLPQKRPRGFRGLRLKSTSPEQASDKRRHKFIGHNFLSLKCDVCRGTTKIPAQKPIETPKEETKPPTPPAKNKKKKSKKRDDFAGLNPAAVKSAKVSKPPLEPCDSGKQVLNVFEVLSPSSIQNGVNIFSNRTSKNRPQPSVSAQDKSSIIKPVSDSPSLKLSSLSKSKKKKVKNGLVEKPKKTKTVKSALASFLNSL</sequence>
<protein>
    <submittedName>
        <fullName evidence="2">Uncharacterized protein</fullName>
    </submittedName>
</protein>
<feature type="compositionally biased region" description="Polar residues" evidence="1">
    <location>
        <begin position="197"/>
        <end position="220"/>
    </location>
</feature>
<evidence type="ECO:0000313" key="4">
    <source>
        <dbReference type="EMBL" id="JAQ03318.1"/>
    </source>
</evidence>
<feature type="compositionally biased region" description="Low complexity" evidence="1">
    <location>
        <begin position="224"/>
        <end position="238"/>
    </location>
</feature>
<reference evidence="2" key="1">
    <citation type="journal article" date="2014" name="PLoS ONE">
        <title>Transcriptome-Based Identification of ABC Transporters in the Western Tarnished Plant Bug Lygus hesperus.</title>
        <authorList>
            <person name="Hull J.J."/>
            <person name="Chaney K."/>
            <person name="Geib S.M."/>
            <person name="Fabrick J.A."/>
            <person name="Brent C.S."/>
            <person name="Walsh D."/>
            <person name="Lavine L.C."/>
        </authorList>
    </citation>
    <scope>NUCLEOTIDE SEQUENCE</scope>
</reference>
<feature type="region of interest" description="Disordered" evidence="1">
    <location>
        <begin position="197"/>
        <end position="253"/>
    </location>
</feature>
<dbReference type="EMBL" id="GBHO01030577">
    <property type="protein sequence ID" value="JAG13027.1"/>
    <property type="molecule type" value="Transcribed_RNA"/>
</dbReference>
<feature type="region of interest" description="Disordered" evidence="1">
    <location>
        <begin position="124"/>
        <end position="174"/>
    </location>
</feature>
<evidence type="ECO:0000313" key="3">
    <source>
        <dbReference type="EMBL" id="JAG52884.1"/>
    </source>
</evidence>
<proteinExistence type="predicted"/>
<reference evidence="2" key="2">
    <citation type="submission" date="2014-07" db="EMBL/GenBank/DDBJ databases">
        <authorList>
            <person name="Hull J."/>
        </authorList>
    </citation>
    <scope>NUCLEOTIDE SEQUENCE</scope>
</reference>
<reference evidence="4" key="4">
    <citation type="journal article" date="2016" name="Gigascience">
        <title>De novo construction of an expanded transcriptome assembly for the western tarnished plant bug, Lygus hesperus.</title>
        <authorList>
            <person name="Tassone E.E."/>
            <person name="Geib S.M."/>
            <person name="Hall B."/>
            <person name="Fabrick J.A."/>
            <person name="Brent C.S."/>
            <person name="Hull J.J."/>
        </authorList>
    </citation>
    <scope>NUCLEOTIDE SEQUENCE</scope>
</reference>
<dbReference type="EMBL" id="GBRD01012942">
    <property type="protein sequence ID" value="JAG52884.1"/>
    <property type="molecule type" value="Transcribed_RNA"/>
</dbReference>
<name>A0A0A9WX51_LYGHE</name>
<evidence type="ECO:0000313" key="2">
    <source>
        <dbReference type="EMBL" id="JAG13027.1"/>
    </source>
</evidence>
<gene>
    <name evidence="2" type="ORF">CM83_39676</name>
    <name evidence="4" type="ORF">g.42211</name>
</gene>
<dbReference type="AlphaFoldDB" id="A0A0A9WX51"/>
<accession>A0A0A9WX51</accession>
<reference evidence="3" key="3">
    <citation type="submission" date="2014-09" db="EMBL/GenBank/DDBJ databases">
        <authorList>
            <person name="Magalhaes I.L.F."/>
            <person name="Oliveira U."/>
            <person name="Santos F.R."/>
            <person name="Vidigal T.H.D.A."/>
            <person name="Brescovit A.D."/>
            <person name="Santos A.J."/>
        </authorList>
    </citation>
    <scope>NUCLEOTIDE SEQUENCE</scope>
</reference>
<dbReference type="EMBL" id="GDHC01015311">
    <property type="protein sequence ID" value="JAQ03318.1"/>
    <property type="molecule type" value="Transcribed_RNA"/>
</dbReference>
<organism evidence="2">
    <name type="scientific">Lygus hesperus</name>
    <name type="common">Western plant bug</name>
    <dbReference type="NCBI Taxonomy" id="30085"/>
    <lineage>
        <taxon>Eukaryota</taxon>
        <taxon>Metazoa</taxon>
        <taxon>Ecdysozoa</taxon>
        <taxon>Arthropoda</taxon>
        <taxon>Hexapoda</taxon>
        <taxon>Insecta</taxon>
        <taxon>Pterygota</taxon>
        <taxon>Neoptera</taxon>
        <taxon>Paraneoptera</taxon>
        <taxon>Hemiptera</taxon>
        <taxon>Heteroptera</taxon>
        <taxon>Panheteroptera</taxon>
        <taxon>Cimicomorpha</taxon>
        <taxon>Miridae</taxon>
        <taxon>Mirini</taxon>
        <taxon>Lygus</taxon>
    </lineage>
</organism>
<evidence type="ECO:0000256" key="1">
    <source>
        <dbReference type="SAM" id="MobiDB-lite"/>
    </source>
</evidence>